<keyword evidence="4" id="KW-1185">Reference proteome</keyword>
<evidence type="ECO:0000256" key="2">
    <source>
        <dbReference type="ARBA" id="ARBA00023002"/>
    </source>
</evidence>
<name>A0A914CF04_9BILA</name>
<organism evidence="4 5">
    <name type="scientific">Acrobeloides nanus</name>
    <dbReference type="NCBI Taxonomy" id="290746"/>
    <lineage>
        <taxon>Eukaryota</taxon>
        <taxon>Metazoa</taxon>
        <taxon>Ecdysozoa</taxon>
        <taxon>Nematoda</taxon>
        <taxon>Chromadorea</taxon>
        <taxon>Rhabditida</taxon>
        <taxon>Tylenchina</taxon>
        <taxon>Cephalobomorpha</taxon>
        <taxon>Cephaloboidea</taxon>
        <taxon>Cephalobidae</taxon>
        <taxon>Acrobeloides</taxon>
    </lineage>
</organism>
<dbReference type="Proteomes" id="UP000887540">
    <property type="component" value="Unplaced"/>
</dbReference>
<reference evidence="5" key="1">
    <citation type="submission" date="2022-11" db="UniProtKB">
        <authorList>
            <consortium name="WormBaseParasite"/>
        </authorList>
    </citation>
    <scope>IDENTIFICATION</scope>
</reference>
<feature type="domain" description="NADH:flavin oxidoreductase/NADH oxidase N-terminal" evidence="3">
    <location>
        <begin position="30"/>
        <end position="159"/>
    </location>
</feature>
<protein>
    <submittedName>
        <fullName evidence="5">NADH:flavin oxidoreductase/NADH oxidase N-terminal domain-containing protein</fullName>
    </submittedName>
</protein>
<evidence type="ECO:0000313" key="5">
    <source>
        <dbReference type="WBParaSite" id="ACRNAN_scaffold1019.g27586.t1"/>
    </source>
</evidence>
<dbReference type="PANTHER" id="PTHR43656:SF5">
    <property type="entry name" value="NADH:FLAVIN OXIDOREDUCTASE_NADH OXIDASE N-TERMINAL DOMAIN-CONTAINING PROTEIN"/>
    <property type="match status" value="1"/>
</dbReference>
<dbReference type="PANTHER" id="PTHR43656">
    <property type="entry name" value="BINDING OXIDOREDUCTASE, PUTATIVE (AFU_ORTHOLOGUE AFUA_2G08260)-RELATED"/>
    <property type="match status" value="1"/>
</dbReference>
<dbReference type="GO" id="GO:0016491">
    <property type="term" value="F:oxidoreductase activity"/>
    <property type="evidence" value="ECO:0007669"/>
    <property type="project" value="UniProtKB-KW"/>
</dbReference>
<dbReference type="InterPro" id="IPR013785">
    <property type="entry name" value="Aldolase_TIM"/>
</dbReference>
<proteinExistence type="predicted"/>
<dbReference type="Gene3D" id="3.20.20.70">
    <property type="entry name" value="Aldolase class I"/>
    <property type="match status" value="1"/>
</dbReference>
<evidence type="ECO:0000259" key="3">
    <source>
        <dbReference type="Pfam" id="PF00724"/>
    </source>
</evidence>
<accession>A0A914CF04</accession>
<evidence type="ECO:0000313" key="4">
    <source>
        <dbReference type="Proteomes" id="UP000887540"/>
    </source>
</evidence>
<dbReference type="WBParaSite" id="ACRNAN_scaffold1019.g27586.t1">
    <property type="protein sequence ID" value="ACRNAN_scaffold1019.g27586.t1"/>
    <property type="gene ID" value="ACRNAN_scaffold1019.g27586"/>
</dbReference>
<dbReference type="GO" id="GO:0010181">
    <property type="term" value="F:FMN binding"/>
    <property type="evidence" value="ECO:0007669"/>
    <property type="project" value="InterPro"/>
</dbReference>
<dbReference type="AlphaFoldDB" id="A0A914CF04"/>
<keyword evidence="1" id="KW-0285">Flavoprotein</keyword>
<dbReference type="Pfam" id="PF00724">
    <property type="entry name" value="Oxidored_FMN"/>
    <property type="match status" value="1"/>
</dbReference>
<evidence type="ECO:0000256" key="1">
    <source>
        <dbReference type="ARBA" id="ARBA00022630"/>
    </source>
</evidence>
<dbReference type="InterPro" id="IPR051799">
    <property type="entry name" value="NADH_flavin_oxidoreductase"/>
</dbReference>
<dbReference type="InterPro" id="IPR001155">
    <property type="entry name" value="OxRdtase_FMN_N"/>
</dbReference>
<dbReference type="SUPFAM" id="SSF51395">
    <property type="entry name" value="FMN-linked oxidoreductases"/>
    <property type="match status" value="1"/>
</dbReference>
<keyword evidence="2" id="KW-0560">Oxidoreductase</keyword>
<sequence length="188" mass="21141">MTQRVPVTSNVDPSILGEKLNFQTSNRLAENRFLKAALTEKLLTYDKNNLKFSGIPNQRLINLYSKWAHGGFGVILTGNVIVDPNHLEAPGNAIIDKSIDSEERRSAFKKLAYTMKSGGSLAIVQLNHAGRQTQKSINEHPYSASDVPLDTFKFAKNNKMMSIMSFMAQLRLLKKILFNWCLITGYFC</sequence>